<keyword evidence="3" id="KW-0472">Membrane</keyword>
<evidence type="ECO:0000313" key="8">
    <source>
        <dbReference type="Proteomes" id="UP000019801"/>
    </source>
</evidence>
<comment type="subcellular location">
    <subcellularLocation>
        <location evidence="1">Cell outer membrane</location>
        <topology evidence="1">Lipid-anchor</topology>
    </subcellularLocation>
</comment>
<evidence type="ECO:0000256" key="6">
    <source>
        <dbReference type="ARBA" id="ARBA00023288"/>
    </source>
</evidence>
<evidence type="ECO:0000313" key="7">
    <source>
        <dbReference type="EMBL" id="CDO47645.1"/>
    </source>
</evidence>
<accession>X5MIG7</accession>
<evidence type="ECO:0000256" key="3">
    <source>
        <dbReference type="ARBA" id="ARBA00023136"/>
    </source>
</evidence>
<dbReference type="STRING" id="38323.BM1374165_01672"/>
<dbReference type="NCBIfam" id="NF047847">
    <property type="entry name" value="SS_mature_LptM"/>
    <property type="match status" value="1"/>
</dbReference>
<dbReference type="PROSITE" id="PS51257">
    <property type="entry name" value="PROKAR_LIPOPROTEIN"/>
    <property type="match status" value="1"/>
</dbReference>
<dbReference type="Proteomes" id="UP000019801">
    <property type="component" value="Chromosome I"/>
</dbReference>
<name>X5MIG7_BARHN</name>
<dbReference type="GeneID" id="92986237"/>
<dbReference type="InterPro" id="IPR032831">
    <property type="entry name" value="LptM_cons"/>
</dbReference>
<keyword evidence="5" id="KW-0998">Cell outer membrane</keyword>
<dbReference type="PATRIC" id="fig|38323.3.peg.1861"/>
<evidence type="ECO:0000256" key="2">
    <source>
        <dbReference type="ARBA" id="ARBA00022729"/>
    </source>
</evidence>
<organism evidence="7 8">
    <name type="scientific">Bartonella henselae</name>
    <name type="common">Rochalimaea henselae</name>
    <dbReference type="NCBI Taxonomy" id="38323"/>
    <lineage>
        <taxon>Bacteria</taxon>
        <taxon>Pseudomonadati</taxon>
        <taxon>Pseudomonadota</taxon>
        <taxon>Alphaproteobacteria</taxon>
        <taxon>Hyphomicrobiales</taxon>
        <taxon>Bartonellaceae</taxon>
        <taxon>Bartonella</taxon>
    </lineage>
</organism>
<keyword evidence="6" id="KW-0449">Lipoprotein</keyword>
<dbReference type="KEGG" id="bhs:BM1374165_01672"/>
<protein>
    <submittedName>
        <fullName evidence="7">Uncharacterized protein</fullName>
    </submittedName>
</protein>
<dbReference type="AlphaFoldDB" id="X5MIG7"/>
<evidence type="ECO:0000256" key="1">
    <source>
        <dbReference type="ARBA" id="ARBA00004459"/>
    </source>
</evidence>
<keyword evidence="2" id="KW-0732">Signal</keyword>
<dbReference type="RefSeq" id="WP_034448490.1">
    <property type="nucleotide sequence ID" value="NZ_BLJS01000001.1"/>
</dbReference>
<dbReference type="KEGG" id="bhn:PRJBM_01604"/>
<reference evidence="8" key="1">
    <citation type="submission" date="2013-11" db="EMBL/GenBank/DDBJ databases">
        <title>Genome sequencing of Bartonella spp. isolated from human blood.</title>
        <authorList>
            <person name="Raoult D."/>
        </authorList>
    </citation>
    <scope>NUCLEOTIDE SEQUENCE</scope>
    <source>
        <strain evidence="8">BM1374165</strain>
    </source>
</reference>
<sequence>MKIIVKSLMIVLFWSVVVVGCGRKGALELPSSMIEKTTQETFSSKNKLDKPFILDRLIQ</sequence>
<evidence type="ECO:0000256" key="4">
    <source>
        <dbReference type="ARBA" id="ARBA00023139"/>
    </source>
</evidence>
<keyword evidence="4" id="KW-0564">Palmitate</keyword>
<proteinExistence type="predicted"/>
<gene>
    <name evidence="7" type="ORF">BM1374165_01672</name>
</gene>
<evidence type="ECO:0000256" key="5">
    <source>
        <dbReference type="ARBA" id="ARBA00023237"/>
    </source>
</evidence>
<dbReference type="EMBL" id="HG969191">
    <property type="protein sequence ID" value="CDO47645.1"/>
    <property type="molecule type" value="Genomic_DNA"/>
</dbReference>